<keyword evidence="1" id="KW-0175">Coiled coil</keyword>
<dbReference type="EMBL" id="VMHM01000019">
    <property type="protein sequence ID" value="TSJ92957.1"/>
    <property type="molecule type" value="Genomic_DNA"/>
</dbReference>
<name>A0A556RVP1_9GAMM</name>
<evidence type="ECO:0000256" key="2">
    <source>
        <dbReference type="SAM" id="MobiDB-lite"/>
    </source>
</evidence>
<keyword evidence="3" id="KW-0812">Transmembrane</keyword>
<sequence>MTGNLENTEQTETISKEKQKKAEDLEDRIIYGELDKGKDSHSPLANGNCGVCERKGFPIFLVRKAPVSASFISAHNIGLAEKKLSDDNREPEVDLITHKYVYRTLRVGYVYILVKHKQKGWEFMGYEVTPSGVFRHKTITDVKERNVKEIPTGCTEGSNNHHIPGSFINIDTSVYEGEAYIAYTRRAWSQGKNSTIEKYLKLMNESSLTIDLPSKKEQDSSESQDEAAQVVERNTKTIELDTALKRFTKINLNEESYKDPDKLTEGGKRSFRFSQLKSVNSLLELAVDPKMIVHNDNENNDEDNQKELIQDQNTFITAHKFNSLRDRKGKGAEKGNGVEYEYEAESSKLRDQIEKFEQSGKYVVPVVIVEDPFGIAEELSLQRQLKIEPITQIIIKSEEIYSKKINEHYNQIIKSNKRLDKQINAHINQQEPKPESLSSSPVDKDQYQEIFNRLGLEKNNYFSEERLHKRKTLSLINEYRNQIVSSETAKAEDKIYYDFALINNVSESPGEISDFPLMKRYLEKGYEEVEMTSEEKQKKLKEMNDQFRPFCDYIDVKKFRENNTAEQNAKNNIAKELAKYNELLNQKEELDFIHQEKNDYDKFLKTIATHSQDYFYYLSWLFGFKGYSKYAPTAITKFNDCEFWLLECDTNCSNNHVGYLTDFLKLIDFTCLGGIKTEVQSAVWDALLTNLNSLFFHLIDGQKGSFWELLLNKRLGILQQELATYPSFQPQLANKNKEELKKYIAECAEKEKTAKEKRQQQTKQILQEFEESQGDGKLADDFFCEKGELMLTLYTMLISRVMSGLANRPLECPQNEQLSPEQEKSLVTKQAEEIKHQIMPLLFQSAMVMQGNLMFNFQLQNIPGVELSSILNYMESLATTGKELSYDKHPITNSNQNDTINWSFFSEGADYVSQIIKIAEIVRNGDMVLRGQNLFRAIRACLTMPMMRNWSDFTIRLNFVKNNLLDVFNEVKVQFCESLSGSITNTRLNTNTHSKKEVMFSVVKIVLAGIQAEASRHLYYQNMEALQDLSISQTLRFQLERDAKFGYCKMLANYSSLINEVMVFLNNTLAPIFRGILDASRALRMFSNGVLKTSVAVSGVFGIVTSVITVIEGGMLMMKGWSKGGKVGTAYMIAGGLQMFSGFITLMQSVGLLSLLGGPIAGGLFVLGLVAAFVSTIILSIFKDESDDWNSMQIWFNYCLFGLKKPTDKGKAYLSSFDSMAMAINDYMVARSGVYAVIHLGSSTFYSDKTRANKDVMAATSGIVTTFPIFMAVDSASKEVYISLGLPNYNDLFSDYEGMLRFYDAESNEVAIVKISKGKKYPILEFVDNSPTDILVKRPEPLEPVTREKDLRKSKVGRVESYKDAADEEGKNLGYFQIYYKTGECYFPVDSEIYMQVLYWPKGKTIKNDQNKSVETHPIVIHDTVKSEILL</sequence>
<comment type="caution">
    <text evidence="5">The sequence shown here is derived from an EMBL/GenBank/DDBJ whole genome shotgun (WGS) entry which is preliminary data.</text>
</comment>
<evidence type="ECO:0000256" key="3">
    <source>
        <dbReference type="SAM" id="Phobius"/>
    </source>
</evidence>
<dbReference type="CDD" id="cd20707">
    <property type="entry name" value="MIX_III"/>
    <property type="match status" value="1"/>
</dbReference>
<keyword evidence="3" id="KW-0472">Membrane</keyword>
<gene>
    <name evidence="5" type="ORF">FPQ15_12635</name>
</gene>
<feature type="transmembrane region" description="Helical" evidence="3">
    <location>
        <begin position="1130"/>
        <end position="1154"/>
    </location>
</feature>
<feature type="domain" description="Toxin VasX N-terminal region" evidence="4">
    <location>
        <begin position="49"/>
        <end position="195"/>
    </location>
</feature>
<evidence type="ECO:0000313" key="6">
    <source>
        <dbReference type="Proteomes" id="UP000319483"/>
    </source>
</evidence>
<feature type="transmembrane region" description="Helical" evidence="3">
    <location>
        <begin position="1095"/>
        <end position="1118"/>
    </location>
</feature>
<dbReference type="RefSeq" id="WP_144093152.1">
    <property type="nucleotide sequence ID" value="NZ_VMHM01000019.1"/>
</dbReference>
<keyword evidence="3" id="KW-1133">Transmembrane helix</keyword>
<feature type="coiled-coil region" evidence="1">
    <location>
        <begin position="733"/>
        <end position="760"/>
    </location>
</feature>
<organism evidence="5 6">
    <name type="scientific">Gilliamella apicola</name>
    <dbReference type="NCBI Taxonomy" id="1196095"/>
    <lineage>
        <taxon>Bacteria</taxon>
        <taxon>Pseudomonadati</taxon>
        <taxon>Pseudomonadota</taxon>
        <taxon>Gammaproteobacteria</taxon>
        <taxon>Orbales</taxon>
        <taxon>Orbaceae</taxon>
        <taxon>Gilliamella</taxon>
    </lineage>
</organism>
<dbReference type="Proteomes" id="UP000319483">
    <property type="component" value="Unassembled WGS sequence"/>
</dbReference>
<evidence type="ECO:0000259" key="4">
    <source>
        <dbReference type="Pfam" id="PF20249"/>
    </source>
</evidence>
<protein>
    <recommendedName>
        <fullName evidence="4">Toxin VasX N-terminal region domain-containing protein</fullName>
    </recommendedName>
</protein>
<feature type="region of interest" description="Disordered" evidence="2">
    <location>
        <begin position="1"/>
        <end position="21"/>
    </location>
</feature>
<dbReference type="Pfam" id="PF20249">
    <property type="entry name" value="VasX_N"/>
    <property type="match status" value="1"/>
</dbReference>
<evidence type="ECO:0000313" key="5">
    <source>
        <dbReference type="EMBL" id="TSJ92957.1"/>
    </source>
</evidence>
<proteinExistence type="predicted"/>
<feature type="coiled-coil region" evidence="1">
    <location>
        <begin position="526"/>
        <end position="590"/>
    </location>
</feature>
<reference evidence="5 6" key="1">
    <citation type="submission" date="2019-07" db="EMBL/GenBank/DDBJ databases">
        <title>Gilliamella genomes.</title>
        <authorList>
            <person name="Zheng H."/>
        </authorList>
    </citation>
    <scope>NUCLEOTIDE SEQUENCE [LARGE SCALE GENOMIC DNA]</scope>
    <source>
        <strain evidence="5 6">W8127</strain>
    </source>
</reference>
<feature type="compositionally biased region" description="Polar residues" evidence="2">
    <location>
        <begin position="1"/>
        <end position="13"/>
    </location>
</feature>
<dbReference type="InterPro" id="IPR046864">
    <property type="entry name" value="VasX_N"/>
</dbReference>
<evidence type="ECO:0000256" key="1">
    <source>
        <dbReference type="SAM" id="Coils"/>
    </source>
</evidence>
<accession>A0A556RVP1</accession>
<feature type="transmembrane region" description="Helical" evidence="3">
    <location>
        <begin position="1160"/>
        <end position="1182"/>
    </location>
</feature>